<dbReference type="FunFam" id="1.10.220.10:FF:000001">
    <property type="entry name" value="Annexin"/>
    <property type="match status" value="1"/>
</dbReference>
<dbReference type="FunFam" id="1.10.220.10:FF:000004">
    <property type="entry name" value="Annexin"/>
    <property type="match status" value="1"/>
</dbReference>
<comment type="domain">
    <text evidence="6">A pair of annexin repeats may form one binding site for calcium and phospholipid.</text>
</comment>
<dbReference type="AlphaFoldDB" id="A0A0N5CGN7"/>
<dbReference type="GO" id="GO:0005544">
    <property type="term" value="F:calcium-dependent phospholipid binding"/>
    <property type="evidence" value="ECO:0007669"/>
    <property type="project" value="UniProtKB-KW"/>
</dbReference>
<reference evidence="8" key="1">
    <citation type="submission" date="2017-02" db="UniProtKB">
        <authorList>
            <consortium name="WormBaseParasite"/>
        </authorList>
    </citation>
    <scope>IDENTIFICATION</scope>
</reference>
<dbReference type="InterPro" id="IPR018252">
    <property type="entry name" value="Annexin_repeat_CS"/>
</dbReference>
<dbReference type="GO" id="GO:0001786">
    <property type="term" value="F:phosphatidylserine binding"/>
    <property type="evidence" value="ECO:0007669"/>
    <property type="project" value="TreeGrafter"/>
</dbReference>
<dbReference type="GO" id="GO:0012506">
    <property type="term" value="C:vesicle membrane"/>
    <property type="evidence" value="ECO:0007669"/>
    <property type="project" value="TreeGrafter"/>
</dbReference>
<evidence type="ECO:0000256" key="1">
    <source>
        <dbReference type="ARBA" id="ARBA00007831"/>
    </source>
</evidence>
<dbReference type="InterPro" id="IPR018502">
    <property type="entry name" value="Annexin_repeat"/>
</dbReference>
<dbReference type="FunFam" id="1.10.220.10:FF:000002">
    <property type="entry name" value="Annexin"/>
    <property type="match status" value="1"/>
</dbReference>
<evidence type="ECO:0000313" key="8">
    <source>
        <dbReference type="WBParaSite" id="SPAL_0001701300.1"/>
    </source>
</evidence>
<dbReference type="STRING" id="174720.A0A0N5CGN7"/>
<dbReference type="PANTHER" id="PTHR10502:SF102">
    <property type="entry name" value="ANNEXIN B11"/>
    <property type="match status" value="1"/>
</dbReference>
<dbReference type="Proteomes" id="UP000046392">
    <property type="component" value="Unplaced"/>
</dbReference>
<evidence type="ECO:0000313" key="7">
    <source>
        <dbReference type="Proteomes" id="UP000046392"/>
    </source>
</evidence>
<dbReference type="GO" id="GO:0005509">
    <property type="term" value="F:calcium ion binding"/>
    <property type="evidence" value="ECO:0007669"/>
    <property type="project" value="InterPro"/>
</dbReference>
<keyword evidence="2 6" id="KW-0677">Repeat</keyword>
<dbReference type="InterPro" id="IPR037104">
    <property type="entry name" value="Annexin_sf"/>
</dbReference>
<evidence type="ECO:0000256" key="5">
    <source>
        <dbReference type="ARBA" id="ARBA00023302"/>
    </source>
</evidence>
<dbReference type="GO" id="GO:0005634">
    <property type="term" value="C:nucleus"/>
    <property type="evidence" value="ECO:0007669"/>
    <property type="project" value="TreeGrafter"/>
</dbReference>
<keyword evidence="7" id="KW-1185">Reference proteome</keyword>
<protein>
    <recommendedName>
        <fullName evidence="6">Annexin</fullName>
    </recommendedName>
</protein>
<name>A0A0N5CGN7_STREA</name>
<keyword evidence="4 6" id="KW-0041">Annexin</keyword>
<evidence type="ECO:0000256" key="3">
    <source>
        <dbReference type="ARBA" id="ARBA00022837"/>
    </source>
</evidence>
<dbReference type="PRINTS" id="PR00196">
    <property type="entry name" value="ANNEXIN"/>
</dbReference>
<accession>A0A0N5CGN7</accession>
<dbReference type="PANTHER" id="PTHR10502">
    <property type="entry name" value="ANNEXIN"/>
    <property type="match status" value="1"/>
</dbReference>
<keyword evidence="5 6" id="KW-0111">Calcium/phospholipid-binding</keyword>
<evidence type="ECO:0000256" key="6">
    <source>
        <dbReference type="RuleBase" id="RU003540"/>
    </source>
</evidence>
<organism evidence="7 8">
    <name type="scientific">Strongyloides papillosus</name>
    <name type="common">Intestinal threadworm</name>
    <dbReference type="NCBI Taxonomy" id="174720"/>
    <lineage>
        <taxon>Eukaryota</taxon>
        <taxon>Metazoa</taxon>
        <taxon>Ecdysozoa</taxon>
        <taxon>Nematoda</taxon>
        <taxon>Chromadorea</taxon>
        <taxon>Rhabditida</taxon>
        <taxon>Tylenchina</taxon>
        <taxon>Panagrolaimomorpha</taxon>
        <taxon>Strongyloidoidea</taxon>
        <taxon>Strongyloididae</taxon>
        <taxon>Strongyloides</taxon>
    </lineage>
</organism>
<keyword evidence="3 6" id="KW-0106">Calcium</keyword>
<evidence type="ECO:0000256" key="2">
    <source>
        <dbReference type="ARBA" id="ARBA00022737"/>
    </source>
</evidence>
<dbReference type="WBParaSite" id="SPAL_0001701300.1">
    <property type="protein sequence ID" value="SPAL_0001701300.1"/>
    <property type="gene ID" value="SPAL_0001701300"/>
</dbReference>
<dbReference type="Gene3D" id="1.10.220.10">
    <property type="entry name" value="Annexin"/>
    <property type="match status" value="4"/>
</dbReference>
<dbReference type="SUPFAM" id="SSF47874">
    <property type="entry name" value="Annexin"/>
    <property type="match status" value="1"/>
</dbReference>
<evidence type="ECO:0000256" key="4">
    <source>
        <dbReference type="ARBA" id="ARBA00023216"/>
    </source>
</evidence>
<dbReference type="FunFam" id="1.10.220.10:FF:000003">
    <property type="entry name" value="Annexin"/>
    <property type="match status" value="1"/>
</dbReference>
<comment type="similarity">
    <text evidence="1 6">Belongs to the annexin family.</text>
</comment>
<dbReference type="GO" id="GO:0005886">
    <property type="term" value="C:plasma membrane"/>
    <property type="evidence" value="ECO:0007669"/>
    <property type="project" value="TreeGrafter"/>
</dbReference>
<dbReference type="SMART" id="SM00335">
    <property type="entry name" value="ANX"/>
    <property type="match status" value="4"/>
</dbReference>
<dbReference type="PROSITE" id="PS00223">
    <property type="entry name" value="ANNEXIN_1"/>
    <property type="match status" value="3"/>
</dbReference>
<dbReference type="PROSITE" id="PS51897">
    <property type="entry name" value="ANNEXIN_2"/>
    <property type="match status" value="4"/>
</dbReference>
<sequence length="322" mass="36294">MISVHAHKRPAIQNYGNFQPVQDAEALRNAMKGFGTNEDAIIRILCKRSNYQRQEIADTYKNHFGRDLVKDLKSELSSDFEDLIVALMVPKMEYEADELHKAISGIGTDESTLIGILCSRTNEELTKIKNIYRQKYGRELENDIVNDTSGYFQNILVAIVQAKRNDCGDENHLSANQDARNLYRNGEAKLGTDESAFIQILATKSYCQLDNIFNEYQKISNHSIEQAIEKEFSGDLKNALISIVSVARNTPEYFATVLYDAMKGCGTKDKDLIRVIVSRSEIDLRDIAITYEKKYGTPLVEDIKKDTGGDYKNALLAIIAGN</sequence>
<dbReference type="Pfam" id="PF00191">
    <property type="entry name" value="Annexin"/>
    <property type="match status" value="4"/>
</dbReference>
<dbReference type="InterPro" id="IPR001464">
    <property type="entry name" value="Annexin"/>
</dbReference>
<dbReference type="GO" id="GO:0005737">
    <property type="term" value="C:cytoplasm"/>
    <property type="evidence" value="ECO:0007669"/>
    <property type="project" value="TreeGrafter"/>
</dbReference>
<proteinExistence type="inferred from homology"/>